<gene>
    <name evidence="3" type="ORF">CkaCkLH20_12309</name>
</gene>
<dbReference type="AlphaFoldDB" id="A0A9P6LEB9"/>
<keyword evidence="4" id="KW-1185">Reference proteome</keyword>
<evidence type="ECO:0000313" key="4">
    <source>
        <dbReference type="Proteomes" id="UP000781932"/>
    </source>
</evidence>
<feature type="region of interest" description="Disordered" evidence="1">
    <location>
        <begin position="55"/>
        <end position="104"/>
    </location>
</feature>
<evidence type="ECO:0000256" key="1">
    <source>
        <dbReference type="SAM" id="MobiDB-lite"/>
    </source>
</evidence>
<dbReference type="OrthoDB" id="4951845at2759"/>
<dbReference type="SUPFAM" id="SSF47616">
    <property type="entry name" value="GST C-terminal domain-like"/>
    <property type="match status" value="1"/>
</dbReference>
<dbReference type="RefSeq" id="XP_038739684.1">
    <property type="nucleotide sequence ID" value="XM_038895022.1"/>
</dbReference>
<sequence length="238" mass="26826">MSSPPDPEVILYDLACTKNICFSPVVWRIRLLLNYKRIPYRTIFLEFPDIEPTLQNLTKNTPTQSRQSTTPPPPPSSWTPSPSRTSSSQHTPARLTSPFSPVPDPALETRIRAASGPVLLRSIMPREIRILCPRAAEYFRRSREAGLNGAKLEDVLEGEEERWEDAREGLRGLDEELKGIMAGGRFLGGETPCMTDFFIAGSLQSARTVDEGVFRRAVVVESYKVIYEACLPWMERND</sequence>
<feature type="domain" description="Glutathione S-transferase UstS-like C-terminal" evidence="2">
    <location>
        <begin position="114"/>
        <end position="210"/>
    </location>
</feature>
<dbReference type="Gene3D" id="3.40.30.10">
    <property type="entry name" value="Glutaredoxin"/>
    <property type="match status" value="1"/>
</dbReference>
<dbReference type="GeneID" id="62168096"/>
<name>A0A9P6LEB9_9PEZI</name>
<evidence type="ECO:0000259" key="2">
    <source>
        <dbReference type="Pfam" id="PF22041"/>
    </source>
</evidence>
<dbReference type="Proteomes" id="UP000781932">
    <property type="component" value="Unassembled WGS sequence"/>
</dbReference>
<dbReference type="InterPro" id="IPR036282">
    <property type="entry name" value="Glutathione-S-Trfase_C_sf"/>
</dbReference>
<organism evidence="3 4">
    <name type="scientific">Colletotrichum karsti</name>
    <dbReference type="NCBI Taxonomy" id="1095194"/>
    <lineage>
        <taxon>Eukaryota</taxon>
        <taxon>Fungi</taxon>
        <taxon>Dikarya</taxon>
        <taxon>Ascomycota</taxon>
        <taxon>Pezizomycotina</taxon>
        <taxon>Sordariomycetes</taxon>
        <taxon>Hypocreomycetidae</taxon>
        <taxon>Glomerellales</taxon>
        <taxon>Glomerellaceae</taxon>
        <taxon>Colletotrichum</taxon>
        <taxon>Colletotrichum boninense species complex</taxon>
    </lineage>
</organism>
<proteinExistence type="predicted"/>
<comment type="caution">
    <text evidence="3">The sequence shown here is derived from an EMBL/GenBank/DDBJ whole genome shotgun (WGS) entry which is preliminary data.</text>
</comment>
<dbReference type="InterPro" id="IPR054416">
    <property type="entry name" value="GST_UstS-like_C"/>
</dbReference>
<accession>A0A9P6LEB9</accession>
<feature type="compositionally biased region" description="Low complexity" evidence="1">
    <location>
        <begin position="78"/>
        <end position="92"/>
    </location>
</feature>
<dbReference type="Gene3D" id="1.20.1050.10">
    <property type="match status" value="1"/>
</dbReference>
<evidence type="ECO:0000313" key="3">
    <source>
        <dbReference type="EMBL" id="KAF9870223.1"/>
    </source>
</evidence>
<reference evidence="3" key="1">
    <citation type="submission" date="2020-03" db="EMBL/GenBank/DDBJ databases">
        <authorList>
            <person name="He L."/>
        </authorList>
    </citation>
    <scope>NUCLEOTIDE SEQUENCE</scope>
    <source>
        <strain evidence="3">CkLH20</strain>
    </source>
</reference>
<dbReference type="EMBL" id="JAATWM020000057">
    <property type="protein sequence ID" value="KAF9870223.1"/>
    <property type="molecule type" value="Genomic_DNA"/>
</dbReference>
<dbReference type="Pfam" id="PF22041">
    <property type="entry name" value="GST_C_7"/>
    <property type="match status" value="1"/>
</dbReference>
<reference evidence="3" key="2">
    <citation type="submission" date="2020-11" db="EMBL/GenBank/DDBJ databases">
        <title>Whole genome sequencing of Colletotrichum sp.</title>
        <authorList>
            <person name="Li H."/>
        </authorList>
    </citation>
    <scope>NUCLEOTIDE SEQUENCE</scope>
    <source>
        <strain evidence="3">CkLH20</strain>
    </source>
</reference>
<protein>
    <recommendedName>
        <fullName evidence="2">Glutathione S-transferase UstS-like C-terminal domain-containing protein</fullName>
    </recommendedName>
</protein>